<comment type="caution">
    <text evidence="1">The sequence shown here is derived from an EMBL/GenBank/DDBJ whole genome shotgun (WGS) entry which is preliminary data.</text>
</comment>
<evidence type="ECO:0000313" key="2">
    <source>
        <dbReference type="Proteomes" id="UP000609064"/>
    </source>
</evidence>
<dbReference type="Proteomes" id="UP000609064">
    <property type="component" value="Unassembled WGS sequence"/>
</dbReference>
<sequence>MLCFHLKKQKLIKNFAFLGVMLIAFVSFKCTKEEAKPKPVIVSADFYNRMLFIDQQSYQIKTSEPATFKKLGTNTSFNISETGLITQTTINVVHEIEATWADGTKTKFFVMAASGTADKNHYLRGWKYIEKLYATDTTRAIVIRHAEAIVGTDGETLPASTNWWTSCDSKLARQLSENGRKQSEYYGTVFKGVKMPIKKIFASEFCRAKQTAELMNLGLPITIDKRINGHFYNVSGVTSDVGMVKILEEQVATKQLLMLAAHYDISAGISKMGTLDMADSFFMKIGADKKTAFQGIVSYPMWRAYYDIESSKK</sequence>
<protein>
    <submittedName>
        <fullName evidence="1">Uncharacterized protein</fullName>
    </submittedName>
</protein>
<gene>
    <name evidence="1" type="ORF">GCM10011514_51640</name>
</gene>
<dbReference type="Gene3D" id="3.40.50.1240">
    <property type="entry name" value="Phosphoglycerate mutase-like"/>
    <property type="match status" value="1"/>
</dbReference>
<dbReference type="AlphaFoldDB" id="A0A916Z893"/>
<dbReference type="EMBL" id="BMKK01000017">
    <property type="protein sequence ID" value="GGD81229.1"/>
    <property type="molecule type" value="Genomic_DNA"/>
</dbReference>
<dbReference type="CDD" id="cd07067">
    <property type="entry name" value="HP_PGM_like"/>
    <property type="match status" value="1"/>
</dbReference>
<reference evidence="1" key="1">
    <citation type="journal article" date="2014" name="Int. J. Syst. Evol. Microbiol.">
        <title>Complete genome sequence of Corynebacterium casei LMG S-19264T (=DSM 44701T), isolated from a smear-ripened cheese.</title>
        <authorList>
            <consortium name="US DOE Joint Genome Institute (JGI-PGF)"/>
            <person name="Walter F."/>
            <person name="Albersmeier A."/>
            <person name="Kalinowski J."/>
            <person name="Ruckert C."/>
        </authorList>
    </citation>
    <scope>NUCLEOTIDE SEQUENCE</scope>
    <source>
        <strain evidence="1">CGMCC 1.15958</strain>
    </source>
</reference>
<dbReference type="InterPro" id="IPR013078">
    <property type="entry name" value="His_Pase_superF_clade-1"/>
</dbReference>
<dbReference type="SUPFAM" id="SSF53254">
    <property type="entry name" value="Phosphoglycerate mutase-like"/>
    <property type="match status" value="1"/>
</dbReference>
<organism evidence="1 2">
    <name type="scientific">Emticicia aquatilis</name>
    <dbReference type="NCBI Taxonomy" id="1537369"/>
    <lineage>
        <taxon>Bacteria</taxon>
        <taxon>Pseudomonadati</taxon>
        <taxon>Bacteroidota</taxon>
        <taxon>Cytophagia</taxon>
        <taxon>Cytophagales</taxon>
        <taxon>Leadbetterellaceae</taxon>
        <taxon>Emticicia</taxon>
    </lineage>
</organism>
<name>A0A916Z893_9BACT</name>
<evidence type="ECO:0000313" key="1">
    <source>
        <dbReference type="EMBL" id="GGD81229.1"/>
    </source>
</evidence>
<dbReference type="Pfam" id="PF00300">
    <property type="entry name" value="His_Phos_1"/>
    <property type="match status" value="1"/>
</dbReference>
<keyword evidence="2" id="KW-1185">Reference proteome</keyword>
<accession>A0A916Z893</accession>
<proteinExistence type="predicted"/>
<reference evidence="1" key="2">
    <citation type="submission" date="2020-09" db="EMBL/GenBank/DDBJ databases">
        <authorList>
            <person name="Sun Q."/>
            <person name="Zhou Y."/>
        </authorList>
    </citation>
    <scope>NUCLEOTIDE SEQUENCE</scope>
    <source>
        <strain evidence="1">CGMCC 1.15958</strain>
    </source>
</reference>
<dbReference type="InterPro" id="IPR029033">
    <property type="entry name" value="His_PPase_superfam"/>
</dbReference>